<reference evidence="1 2" key="1">
    <citation type="submission" date="2019-01" db="EMBL/GenBank/DDBJ databases">
        <title>Coherence of Microcystis species and biogeography revealed through population genomics.</title>
        <authorList>
            <person name="Perez-Carrascal O.M."/>
            <person name="Terrat Y."/>
            <person name="Giani A."/>
            <person name="Fortin N."/>
            <person name="Tromas N."/>
            <person name="Shapiro B.J."/>
        </authorList>
    </citation>
    <scope>NUCLEOTIDE SEQUENCE [LARGE SCALE GENOMIC DNA]</scope>
    <source>
        <strain evidence="1">Mv_BB_P_19951000_S68D</strain>
    </source>
</reference>
<proteinExistence type="predicted"/>
<dbReference type="EMBL" id="SFAZ01000134">
    <property type="protein sequence ID" value="TRU75263.1"/>
    <property type="molecule type" value="Genomic_DNA"/>
</dbReference>
<dbReference type="InterPro" id="IPR018742">
    <property type="entry name" value="DUF2290"/>
</dbReference>
<protein>
    <submittedName>
        <fullName evidence="1">DUF2290 domain-containing protein</fullName>
    </submittedName>
</protein>
<name>A0A552HVN1_MICVR</name>
<organism evidence="1 2">
    <name type="scientific">Microcystis viridis Mv_BB_P_19951000_S68D</name>
    <dbReference type="NCBI Taxonomy" id="2486270"/>
    <lineage>
        <taxon>Bacteria</taxon>
        <taxon>Bacillati</taxon>
        <taxon>Cyanobacteriota</taxon>
        <taxon>Cyanophyceae</taxon>
        <taxon>Oscillatoriophycideae</taxon>
        <taxon>Chroococcales</taxon>
        <taxon>Microcystaceae</taxon>
        <taxon>Microcystis</taxon>
    </lineage>
</organism>
<dbReference type="AlphaFoldDB" id="A0A552HVN1"/>
<gene>
    <name evidence="1" type="ORF">EWV77_08955</name>
</gene>
<evidence type="ECO:0000313" key="1">
    <source>
        <dbReference type="EMBL" id="TRU75263.1"/>
    </source>
</evidence>
<comment type="caution">
    <text evidence="1">The sequence shown here is derived from an EMBL/GenBank/DDBJ whole genome shotgun (WGS) entry which is preliminary data.</text>
</comment>
<sequence>MLNIQNIFKDVENLTAKLIEVGLSSQQNFPTLNKLSQNISEISYSNSYDLSIALKNVAYQDIYDELDRGKNYNIKMIDGALIQLLYRFQGSQLLSHRLAFFSSPYLESFQNEPELYEEDEIFADIIDKNIVAVPIRFDYDPDNFQEIHHPRCHLTLGQFKNCRIPVSSPLTPSIFIAFILRNFYNTAYHLYSEQINFNNRRFPETITEPEKNILHFALKSPSLS</sequence>
<dbReference type="Pfam" id="PF10053">
    <property type="entry name" value="DUF2290"/>
    <property type="match status" value="1"/>
</dbReference>
<accession>A0A552HVN1</accession>
<dbReference type="Proteomes" id="UP000320674">
    <property type="component" value="Unassembled WGS sequence"/>
</dbReference>
<evidence type="ECO:0000313" key="2">
    <source>
        <dbReference type="Proteomes" id="UP000320674"/>
    </source>
</evidence>